<evidence type="ECO:0000256" key="2">
    <source>
        <dbReference type="ARBA" id="ARBA00008536"/>
    </source>
</evidence>
<comment type="subcellular location">
    <subcellularLocation>
        <location evidence="1">Cell membrane</location>
        <topology evidence="1">Single-pass type I membrane protein</topology>
    </subcellularLocation>
</comment>
<dbReference type="GO" id="GO:0005524">
    <property type="term" value="F:ATP binding"/>
    <property type="evidence" value="ECO:0007669"/>
    <property type="project" value="UniProtKB-UniRule"/>
</dbReference>
<dbReference type="Gene3D" id="3.30.200.20">
    <property type="entry name" value="Phosphorylase Kinase, domain 1"/>
    <property type="match status" value="1"/>
</dbReference>
<keyword evidence="21" id="KW-1185">Reference proteome</keyword>
<feature type="domain" description="Protein kinase" evidence="19">
    <location>
        <begin position="368"/>
        <end position="651"/>
    </location>
</feature>
<dbReference type="CDD" id="cd06899">
    <property type="entry name" value="lectin_legume_LecRK_Arcelin_ConA"/>
    <property type="match status" value="1"/>
</dbReference>
<keyword evidence="12 17" id="KW-1133">Transmembrane helix</keyword>
<dbReference type="PROSITE" id="PS00107">
    <property type="entry name" value="PROTEIN_KINASE_ATP"/>
    <property type="match status" value="1"/>
</dbReference>
<dbReference type="GO" id="GO:0030246">
    <property type="term" value="F:carbohydrate binding"/>
    <property type="evidence" value="ECO:0007669"/>
    <property type="project" value="UniProtKB-KW"/>
</dbReference>
<dbReference type="InterPro" id="IPR001220">
    <property type="entry name" value="Legume_lectin_dom"/>
</dbReference>
<name>A0ABC9G6X0_9POAL</name>
<dbReference type="SUPFAM" id="SSF56112">
    <property type="entry name" value="Protein kinase-like (PK-like)"/>
    <property type="match status" value="1"/>
</dbReference>
<keyword evidence="15" id="KW-0325">Glycoprotein</keyword>
<reference evidence="21" key="1">
    <citation type="submission" date="2024-06" db="EMBL/GenBank/DDBJ databases">
        <authorList>
            <person name="Ryan C."/>
        </authorList>
    </citation>
    <scope>NUCLEOTIDE SEQUENCE [LARGE SCALE GENOMIC DNA]</scope>
</reference>
<dbReference type="InterPro" id="IPR050528">
    <property type="entry name" value="L-type_Lectin-RKs"/>
</dbReference>
<dbReference type="EMBL" id="OZ075118">
    <property type="protein sequence ID" value="CAL5088792.1"/>
    <property type="molecule type" value="Genomic_DNA"/>
</dbReference>
<feature type="signal peptide" evidence="18">
    <location>
        <begin position="1"/>
        <end position="28"/>
    </location>
</feature>
<feature type="transmembrane region" description="Helical" evidence="17">
    <location>
        <begin position="312"/>
        <end position="333"/>
    </location>
</feature>
<dbReference type="Gene3D" id="1.10.510.10">
    <property type="entry name" value="Transferase(Phosphotransferase) domain 1"/>
    <property type="match status" value="1"/>
</dbReference>
<evidence type="ECO:0000256" key="13">
    <source>
        <dbReference type="ARBA" id="ARBA00023136"/>
    </source>
</evidence>
<dbReference type="PROSITE" id="PS00108">
    <property type="entry name" value="PROTEIN_KINASE_ST"/>
    <property type="match status" value="1"/>
</dbReference>
<evidence type="ECO:0000256" key="1">
    <source>
        <dbReference type="ARBA" id="ARBA00004251"/>
    </source>
</evidence>
<dbReference type="InterPro" id="IPR000719">
    <property type="entry name" value="Prot_kinase_dom"/>
</dbReference>
<keyword evidence="5" id="KW-0808">Transferase</keyword>
<dbReference type="GO" id="GO:0005886">
    <property type="term" value="C:plasma membrane"/>
    <property type="evidence" value="ECO:0007669"/>
    <property type="project" value="UniProtKB-SubCell"/>
</dbReference>
<evidence type="ECO:0000256" key="9">
    <source>
        <dbReference type="ARBA" id="ARBA00022741"/>
    </source>
</evidence>
<evidence type="ECO:0000256" key="7">
    <source>
        <dbReference type="ARBA" id="ARBA00022729"/>
    </source>
</evidence>
<evidence type="ECO:0000256" key="18">
    <source>
        <dbReference type="SAM" id="SignalP"/>
    </source>
</evidence>
<dbReference type="InterPro" id="IPR011009">
    <property type="entry name" value="Kinase-like_dom_sf"/>
</dbReference>
<evidence type="ECO:0000256" key="11">
    <source>
        <dbReference type="ARBA" id="ARBA00022840"/>
    </source>
</evidence>
<sequence>MAFPFFSVLLCPLYALLVVLLDAPTAASVSFNLDFSMSGYFSELNYSNDSHWANPVIDLTKDTRYDAITGSVGRVWYAQPVPLWDHATRELASFNTTFSFQITNGSSGGGSPGDGMAFFLSYFPSVIPANSGGGNLGLFSKGISDYNGNATGDERLVAIEFDTHCNDAWDHSSNHIGIDLNSIVSVASKDTDFPGRNLSSGLPMKARVTFHNDTMLLSVDLQIADYASYHISKNVDLRDVLPETVAVGFSAATGSFAELHQLLSWSFNSSGPEVSKKPTPPRTEVASAAAAPDRAHEENEAHKQLHLPPQTLALVLVSGLLVLVLLLLIACNFRKVSRWCQQKHAREKQGCGPRRYEYCELVKATNNFDQQRKLGTGGSGEVYRGDDMGRLLAVKKLISIGNTDAEAQLLRRKEFETEVNIISRLRHRNLVRLFGWCDSRKGLLLVYELIPGGSLDKYLYNTDSERSFSWNDRYRVIIGLGKALGYLHGEHSGTTYVVHGDIKPSNIMLDEELNTKLGDFGLARLIDQGTEPPRTQTVMGTPGYIEPEFEKTGKRCKESDVYSFGIVLLEMVTGHGPLGLRLSQPLRTWVWEMYAQNRVLDAASATLRSEPNDQQTERVLIVGLWCTQAARSERPTIAQAMGVLEHTHAQLPVLRPCHGQVTVAVGSLVESPGQSPIIASPILGELALVPSQIYTNTAPVSTTSRQLYSNAMTTAEASTISNRSSVGSYTTCSASMTATTSLGVNQAPIGGNMQAN</sequence>
<dbReference type="GO" id="GO:0016301">
    <property type="term" value="F:kinase activity"/>
    <property type="evidence" value="ECO:0007669"/>
    <property type="project" value="UniProtKB-KW"/>
</dbReference>
<evidence type="ECO:0000313" key="21">
    <source>
        <dbReference type="Proteomes" id="UP001497457"/>
    </source>
</evidence>
<proteinExistence type="inferred from homology"/>
<dbReference type="SUPFAM" id="SSF49899">
    <property type="entry name" value="Concanavalin A-like lectins/glucanases"/>
    <property type="match status" value="1"/>
</dbReference>
<keyword evidence="11 16" id="KW-0067">ATP-binding</keyword>
<evidence type="ECO:0000256" key="16">
    <source>
        <dbReference type="PROSITE-ProRule" id="PRU10141"/>
    </source>
</evidence>
<reference evidence="20 21" key="2">
    <citation type="submission" date="2024-10" db="EMBL/GenBank/DDBJ databases">
        <authorList>
            <person name="Ryan C."/>
        </authorList>
    </citation>
    <scope>NUCLEOTIDE SEQUENCE [LARGE SCALE GENOMIC DNA]</scope>
</reference>
<keyword evidence="10" id="KW-0418">Kinase</keyword>
<protein>
    <recommendedName>
        <fullName evidence="19">Protein kinase domain-containing protein</fullName>
    </recommendedName>
</protein>
<dbReference type="AlphaFoldDB" id="A0ABC9G6X0"/>
<dbReference type="FunFam" id="1.10.510.10:FF:000240">
    <property type="entry name" value="Lectin-domain containing receptor kinase A4.3"/>
    <property type="match status" value="1"/>
</dbReference>
<evidence type="ECO:0000256" key="12">
    <source>
        <dbReference type="ARBA" id="ARBA00022989"/>
    </source>
</evidence>
<keyword evidence="7 18" id="KW-0732">Signal</keyword>
<dbReference type="GO" id="GO:0002229">
    <property type="term" value="P:defense response to oomycetes"/>
    <property type="evidence" value="ECO:0007669"/>
    <property type="project" value="UniProtKB-ARBA"/>
</dbReference>
<evidence type="ECO:0000256" key="15">
    <source>
        <dbReference type="ARBA" id="ARBA00023180"/>
    </source>
</evidence>
<feature type="chain" id="PRO_5044759554" description="Protein kinase domain-containing protein" evidence="18">
    <location>
        <begin position="29"/>
        <end position="756"/>
    </location>
</feature>
<dbReference type="InterPro" id="IPR008271">
    <property type="entry name" value="Ser/Thr_kinase_AS"/>
</dbReference>
<keyword evidence="6 17" id="KW-0812">Transmembrane</keyword>
<dbReference type="Gene3D" id="2.60.120.200">
    <property type="match status" value="1"/>
</dbReference>
<dbReference type="SMART" id="SM00220">
    <property type="entry name" value="S_TKc"/>
    <property type="match status" value="1"/>
</dbReference>
<evidence type="ECO:0000256" key="10">
    <source>
        <dbReference type="ARBA" id="ARBA00022777"/>
    </source>
</evidence>
<keyword evidence="9 16" id="KW-0547">Nucleotide-binding</keyword>
<keyword evidence="14" id="KW-0675">Receptor</keyword>
<dbReference type="Pfam" id="PF00069">
    <property type="entry name" value="Pkinase"/>
    <property type="match status" value="1"/>
</dbReference>
<accession>A0ABC9G6X0</accession>
<dbReference type="PANTHER" id="PTHR27007">
    <property type="match status" value="1"/>
</dbReference>
<evidence type="ECO:0000256" key="8">
    <source>
        <dbReference type="ARBA" id="ARBA00022734"/>
    </source>
</evidence>
<evidence type="ECO:0000256" key="5">
    <source>
        <dbReference type="ARBA" id="ARBA00022679"/>
    </source>
</evidence>
<dbReference type="InterPro" id="IPR013320">
    <property type="entry name" value="ConA-like_dom_sf"/>
</dbReference>
<dbReference type="InterPro" id="IPR017441">
    <property type="entry name" value="Protein_kinase_ATP_BS"/>
</dbReference>
<dbReference type="Pfam" id="PF00139">
    <property type="entry name" value="Lectin_legB"/>
    <property type="match status" value="1"/>
</dbReference>
<dbReference type="Proteomes" id="UP001497457">
    <property type="component" value="Chromosome 8b"/>
</dbReference>
<keyword evidence="13 17" id="KW-0472">Membrane</keyword>
<comment type="similarity">
    <text evidence="2">In the N-terminal section; belongs to the leguminous lectin family.</text>
</comment>
<evidence type="ECO:0000313" key="20">
    <source>
        <dbReference type="EMBL" id="CAL5088792.1"/>
    </source>
</evidence>
<evidence type="ECO:0000259" key="19">
    <source>
        <dbReference type="PROSITE" id="PS50011"/>
    </source>
</evidence>
<organism evidence="20 21">
    <name type="scientific">Urochloa decumbens</name>
    <dbReference type="NCBI Taxonomy" id="240449"/>
    <lineage>
        <taxon>Eukaryota</taxon>
        <taxon>Viridiplantae</taxon>
        <taxon>Streptophyta</taxon>
        <taxon>Embryophyta</taxon>
        <taxon>Tracheophyta</taxon>
        <taxon>Spermatophyta</taxon>
        <taxon>Magnoliopsida</taxon>
        <taxon>Liliopsida</taxon>
        <taxon>Poales</taxon>
        <taxon>Poaceae</taxon>
        <taxon>PACMAD clade</taxon>
        <taxon>Panicoideae</taxon>
        <taxon>Panicodae</taxon>
        <taxon>Paniceae</taxon>
        <taxon>Melinidinae</taxon>
        <taxon>Urochloa</taxon>
    </lineage>
</organism>
<gene>
    <name evidence="20" type="ORF">URODEC1_LOCUS113011</name>
</gene>
<dbReference type="PROSITE" id="PS50011">
    <property type="entry name" value="PROTEIN_KINASE_DOM"/>
    <property type="match status" value="1"/>
</dbReference>
<evidence type="ECO:0000256" key="14">
    <source>
        <dbReference type="ARBA" id="ARBA00023170"/>
    </source>
</evidence>
<keyword evidence="8" id="KW-0430">Lectin</keyword>
<evidence type="ECO:0000256" key="4">
    <source>
        <dbReference type="ARBA" id="ARBA00022475"/>
    </source>
</evidence>
<evidence type="ECO:0000256" key="6">
    <source>
        <dbReference type="ARBA" id="ARBA00022692"/>
    </source>
</evidence>
<evidence type="ECO:0000256" key="17">
    <source>
        <dbReference type="SAM" id="Phobius"/>
    </source>
</evidence>
<evidence type="ECO:0000256" key="3">
    <source>
        <dbReference type="ARBA" id="ARBA00010217"/>
    </source>
</evidence>
<comment type="similarity">
    <text evidence="3">In the C-terminal section; belongs to the protein kinase superfamily. Ser/Thr protein kinase family.</text>
</comment>
<feature type="binding site" evidence="16">
    <location>
        <position position="396"/>
    </location>
    <ligand>
        <name>ATP</name>
        <dbReference type="ChEBI" id="CHEBI:30616"/>
    </ligand>
</feature>
<keyword evidence="4" id="KW-1003">Cell membrane</keyword>